<proteinExistence type="predicted"/>
<reference evidence="1" key="2">
    <citation type="journal article" date="2015" name="Fish Shellfish Immunol.">
        <title>Early steps in the European eel (Anguilla anguilla)-Vibrio vulnificus interaction in the gills: Role of the RtxA13 toxin.</title>
        <authorList>
            <person name="Callol A."/>
            <person name="Pajuelo D."/>
            <person name="Ebbesson L."/>
            <person name="Teles M."/>
            <person name="MacKenzie S."/>
            <person name="Amaro C."/>
        </authorList>
    </citation>
    <scope>NUCLEOTIDE SEQUENCE</scope>
</reference>
<organism evidence="1">
    <name type="scientific">Anguilla anguilla</name>
    <name type="common">European freshwater eel</name>
    <name type="synonym">Muraena anguilla</name>
    <dbReference type="NCBI Taxonomy" id="7936"/>
    <lineage>
        <taxon>Eukaryota</taxon>
        <taxon>Metazoa</taxon>
        <taxon>Chordata</taxon>
        <taxon>Craniata</taxon>
        <taxon>Vertebrata</taxon>
        <taxon>Euteleostomi</taxon>
        <taxon>Actinopterygii</taxon>
        <taxon>Neopterygii</taxon>
        <taxon>Teleostei</taxon>
        <taxon>Anguilliformes</taxon>
        <taxon>Anguillidae</taxon>
        <taxon>Anguilla</taxon>
    </lineage>
</organism>
<protein>
    <submittedName>
        <fullName evidence="1">Uncharacterized protein</fullName>
    </submittedName>
</protein>
<dbReference type="AlphaFoldDB" id="A0A0E9XX68"/>
<dbReference type="EMBL" id="GBXM01002127">
    <property type="protein sequence ID" value="JAI06451.1"/>
    <property type="molecule type" value="Transcribed_RNA"/>
</dbReference>
<sequence>MKNRTKWITHHLNLLKQLKDEVVSSFLCKSLNNIENPF</sequence>
<accession>A0A0E9XX68</accession>
<name>A0A0E9XX68_ANGAN</name>
<reference evidence="1" key="1">
    <citation type="submission" date="2014-11" db="EMBL/GenBank/DDBJ databases">
        <authorList>
            <person name="Amaro Gonzalez C."/>
        </authorList>
    </citation>
    <scope>NUCLEOTIDE SEQUENCE</scope>
</reference>
<evidence type="ECO:0000313" key="1">
    <source>
        <dbReference type="EMBL" id="JAI06451.1"/>
    </source>
</evidence>